<dbReference type="Pfam" id="PF00226">
    <property type="entry name" value="DnaJ"/>
    <property type="match status" value="1"/>
</dbReference>
<evidence type="ECO:0000313" key="4">
    <source>
        <dbReference type="EMBL" id="RQM17692.1"/>
    </source>
</evidence>
<dbReference type="EMBL" id="QKXF01000091">
    <property type="protein sequence ID" value="RQM17692.1"/>
    <property type="molecule type" value="Genomic_DNA"/>
</dbReference>
<evidence type="ECO:0000313" key="5">
    <source>
        <dbReference type="Proteomes" id="UP000286097"/>
    </source>
</evidence>
<evidence type="ECO:0000259" key="3">
    <source>
        <dbReference type="PROSITE" id="PS50076"/>
    </source>
</evidence>
<name>A0A425CKY5_9STRA</name>
<keyword evidence="1" id="KW-0812">Transmembrane</keyword>
<dbReference type="CDD" id="cd06257">
    <property type="entry name" value="DnaJ"/>
    <property type="match status" value="1"/>
</dbReference>
<dbReference type="Proteomes" id="UP000286097">
    <property type="component" value="Unassembled WGS sequence"/>
</dbReference>
<feature type="chain" id="PRO_5019072925" description="J domain-containing protein" evidence="2">
    <location>
        <begin position="17"/>
        <end position="308"/>
    </location>
</feature>
<comment type="caution">
    <text evidence="4">The sequence shown here is derived from an EMBL/GenBank/DDBJ whole genome shotgun (WGS) entry which is preliminary data.</text>
</comment>
<dbReference type="PROSITE" id="PS50076">
    <property type="entry name" value="DNAJ_2"/>
    <property type="match status" value="1"/>
</dbReference>
<sequence>MKRVGLLLGLLVFVAGEEDPYRVLGVKRSATEAEIKKAYRLLALKWHPDKNLGNPEAEEQFMRIGAAYDRLTTVPVTTGQERRQRKEHQHQRYERNYHYRTYQYQIRWDLSHLTTPFFLLIGIAVVAGLLQLGTKTMEEGGEDTAEKQVGVPEIVEVIGWLRESPLGQVAKIVAPSSYELNVLYLTAKGRRTLVFLPAENRHGCSVRDQFSIIEKLAIEFERDPLTFCWLDLKTQSADKCMLWEQQFGTKIPAPFVVALSYKGKKISLLPPRNSSSKGRHVLEEDVRKWLLRLLGGEVVQKPTAHGFM</sequence>
<evidence type="ECO:0000256" key="2">
    <source>
        <dbReference type="SAM" id="SignalP"/>
    </source>
</evidence>
<protein>
    <recommendedName>
        <fullName evidence="3">J domain-containing protein</fullName>
    </recommendedName>
</protein>
<dbReference type="AlphaFoldDB" id="A0A425CKY5"/>
<accession>A0A425CKY5</accession>
<feature type="signal peptide" evidence="2">
    <location>
        <begin position="1"/>
        <end position="16"/>
    </location>
</feature>
<feature type="transmembrane region" description="Helical" evidence="1">
    <location>
        <begin position="110"/>
        <end position="130"/>
    </location>
</feature>
<dbReference type="InterPro" id="IPR036869">
    <property type="entry name" value="J_dom_sf"/>
</dbReference>
<proteinExistence type="predicted"/>
<evidence type="ECO:0000256" key="1">
    <source>
        <dbReference type="SAM" id="Phobius"/>
    </source>
</evidence>
<gene>
    <name evidence="4" type="ORF">DD237_000704</name>
</gene>
<reference evidence="4 5" key="1">
    <citation type="submission" date="2018-06" db="EMBL/GenBank/DDBJ databases">
        <title>Comparative genomics of downy mildews reveals potential adaptations to biotrophy.</title>
        <authorList>
            <person name="Fletcher K."/>
            <person name="Klosterman S.J."/>
            <person name="Derevnina L."/>
            <person name="Martin F."/>
            <person name="Koike S."/>
            <person name="Reyes Chin-Wo S."/>
            <person name="Mou B."/>
            <person name="Michelmore R."/>
        </authorList>
    </citation>
    <scope>NUCLEOTIDE SEQUENCE [LARGE SCALE GENOMIC DNA]</scope>
    <source>
        <strain evidence="4 5">R13</strain>
    </source>
</reference>
<dbReference type="InterPro" id="IPR050817">
    <property type="entry name" value="DjlA_DnaK_co-chaperone"/>
</dbReference>
<keyword evidence="1" id="KW-0472">Membrane</keyword>
<dbReference type="Gene3D" id="1.10.287.110">
    <property type="entry name" value="DnaJ domain"/>
    <property type="match status" value="1"/>
</dbReference>
<dbReference type="PANTHER" id="PTHR24074">
    <property type="entry name" value="CO-CHAPERONE PROTEIN DJLA"/>
    <property type="match status" value="1"/>
</dbReference>
<keyword evidence="1" id="KW-1133">Transmembrane helix</keyword>
<dbReference type="PRINTS" id="PR00625">
    <property type="entry name" value="JDOMAIN"/>
</dbReference>
<dbReference type="InterPro" id="IPR001623">
    <property type="entry name" value="DnaJ_domain"/>
</dbReference>
<dbReference type="SMART" id="SM00271">
    <property type="entry name" value="DnaJ"/>
    <property type="match status" value="1"/>
</dbReference>
<feature type="domain" description="J" evidence="3">
    <location>
        <begin position="19"/>
        <end position="89"/>
    </location>
</feature>
<keyword evidence="2" id="KW-0732">Signal</keyword>
<dbReference type="VEuPathDB" id="FungiDB:DD237_000704"/>
<dbReference type="SUPFAM" id="SSF46565">
    <property type="entry name" value="Chaperone J-domain"/>
    <property type="match status" value="1"/>
</dbReference>
<organism evidence="4 5">
    <name type="scientific">Peronospora effusa</name>
    <dbReference type="NCBI Taxonomy" id="542832"/>
    <lineage>
        <taxon>Eukaryota</taxon>
        <taxon>Sar</taxon>
        <taxon>Stramenopiles</taxon>
        <taxon>Oomycota</taxon>
        <taxon>Peronosporomycetes</taxon>
        <taxon>Peronosporales</taxon>
        <taxon>Peronosporaceae</taxon>
        <taxon>Peronospora</taxon>
    </lineage>
</organism>